<dbReference type="PANTHER" id="PTHR48085">
    <property type="entry name" value="CADMIUM/ZINC-TRANSPORTING ATPASE HMA2-RELATED"/>
    <property type="match status" value="1"/>
</dbReference>
<keyword evidence="6" id="KW-0479">Metal-binding</keyword>
<keyword evidence="4 6" id="KW-1133">Transmembrane helix</keyword>
<keyword evidence="3 6" id="KW-0812">Transmembrane</keyword>
<protein>
    <submittedName>
        <fullName evidence="8">Cadmium-translocating P-type ATPase</fullName>
        <ecNumber evidence="8">3.6.3.3</ecNumber>
    </submittedName>
</protein>
<dbReference type="GO" id="GO:0015086">
    <property type="term" value="F:cadmium ion transmembrane transporter activity"/>
    <property type="evidence" value="ECO:0007669"/>
    <property type="project" value="TreeGrafter"/>
</dbReference>
<feature type="transmembrane region" description="Helical" evidence="6">
    <location>
        <begin position="12"/>
        <end position="31"/>
    </location>
</feature>
<dbReference type="SUPFAM" id="SSF81665">
    <property type="entry name" value="Calcium ATPase, transmembrane domain M"/>
    <property type="match status" value="1"/>
</dbReference>
<dbReference type="AlphaFoldDB" id="A0A5C8UL81"/>
<evidence type="ECO:0000256" key="3">
    <source>
        <dbReference type="ARBA" id="ARBA00022692"/>
    </source>
</evidence>
<dbReference type="InterPro" id="IPR051014">
    <property type="entry name" value="Cation_Transport_ATPase_IB"/>
</dbReference>
<dbReference type="GO" id="GO:0019829">
    <property type="term" value="F:ATPase-coupled monoatomic cation transmembrane transporter activity"/>
    <property type="evidence" value="ECO:0007669"/>
    <property type="project" value="InterPro"/>
</dbReference>
<dbReference type="Pfam" id="PF00122">
    <property type="entry name" value="E1-E2_ATPase"/>
    <property type="match status" value="1"/>
</dbReference>
<dbReference type="GO" id="GO:0046872">
    <property type="term" value="F:metal ion binding"/>
    <property type="evidence" value="ECO:0007669"/>
    <property type="project" value="UniProtKB-KW"/>
</dbReference>
<comment type="subcellular location">
    <subcellularLocation>
        <location evidence="1">Cell membrane</location>
        <topology evidence="1">Multi-pass membrane protein</topology>
    </subcellularLocation>
</comment>
<keyword evidence="6" id="KW-0547">Nucleotide-binding</keyword>
<evidence type="ECO:0000313" key="8">
    <source>
        <dbReference type="EMBL" id="TXN29026.1"/>
    </source>
</evidence>
<dbReference type="InterPro" id="IPR023299">
    <property type="entry name" value="ATPase_P-typ_cyto_dom_N"/>
</dbReference>
<feature type="transmembrane region" description="Helical" evidence="6">
    <location>
        <begin position="188"/>
        <end position="207"/>
    </location>
</feature>
<dbReference type="InterPro" id="IPR023298">
    <property type="entry name" value="ATPase_P-typ_TM_dom_sf"/>
</dbReference>
<dbReference type="SUPFAM" id="SSF81653">
    <property type="entry name" value="Calcium ATPase, transduction domain A"/>
    <property type="match status" value="1"/>
</dbReference>
<feature type="transmembrane region" description="Helical" evidence="6">
    <location>
        <begin position="515"/>
        <end position="535"/>
    </location>
</feature>
<dbReference type="InterPro" id="IPR036412">
    <property type="entry name" value="HAD-like_sf"/>
</dbReference>
<keyword evidence="9" id="KW-1185">Reference proteome</keyword>
<keyword evidence="5 6" id="KW-0472">Membrane</keyword>
<dbReference type="InterPro" id="IPR059000">
    <property type="entry name" value="ATPase_P-type_domA"/>
</dbReference>
<dbReference type="EMBL" id="VRMG01000010">
    <property type="protein sequence ID" value="TXN29026.1"/>
    <property type="molecule type" value="Genomic_DNA"/>
</dbReference>
<dbReference type="PRINTS" id="PR00119">
    <property type="entry name" value="CATATPASE"/>
</dbReference>
<feature type="transmembrane region" description="Helical" evidence="6">
    <location>
        <begin position="37"/>
        <end position="53"/>
    </location>
</feature>
<evidence type="ECO:0000256" key="6">
    <source>
        <dbReference type="RuleBase" id="RU362081"/>
    </source>
</evidence>
<feature type="domain" description="P-type ATPase A" evidence="7">
    <location>
        <begin position="72"/>
        <end position="171"/>
    </location>
</feature>
<gene>
    <name evidence="8" type="primary">cadA</name>
    <name evidence="8" type="ORF">FVP33_15735</name>
</gene>
<evidence type="ECO:0000256" key="2">
    <source>
        <dbReference type="ARBA" id="ARBA00006024"/>
    </source>
</evidence>
<evidence type="ECO:0000256" key="5">
    <source>
        <dbReference type="ARBA" id="ARBA00023136"/>
    </source>
</evidence>
<evidence type="ECO:0000313" key="9">
    <source>
        <dbReference type="Proteomes" id="UP000321379"/>
    </source>
</evidence>
<dbReference type="Gene3D" id="2.70.150.10">
    <property type="entry name" value="Calcium-transporting ATPase, cytoplasmic transduction domain A"/>
    <property type="match status" value="1"/>
</dbReference>
<dbReference type="NCBIfam" id="TIGR01494">
    <property type="entry name" value="ATPase_P-type"/>
    <property type="match status" value="1"/>
</dbReference>
<feature type="transmembrane region" description="Helical" evidence="6">
    <location>
        <begin position="541"/>
        <end position="560"/>
    </location>
</feature>
<comment type="similarity">
    <text evidence="2 6">Belongs to the cation transport ATPase (P-type) (TC 3.A.3) family. Type IB subfamily.</text>
</comment>
<feature type="transmembrane region" description="Helical" evidence="6">
    <location>
        <begin position="213"/>
        <end position="235"/>
    </location>
</feature>
<dbReference type="Pfam" id="PF00702">
    <property type="entry name" value="Hydrolase"/>
    <property type="match status" value="1"/>
</dbReference>
<dbReference type="Proteomes" id="UP000321379">
    <property type="component" value="Unassembled WGS sequence"/>
</dbReference>
<name>A0A5C8UL81_9MICO</name>
<sequence>MAAVRGWRMLRDIIRGHAGVDILAIAAILATVAVGEYWASLVIVLMLSGGEALEDFAGRRARRELTALLARAPQSAHRVGVGDSVDEIPIDAVALGDELFVRPGEVVPVDGTLLSEIATFDESQLTGESLPVERGAGEQVLSGSVNGESAIRIRATAVAADSQYQRVVQLVASAAQSRAPLVRLADRFAVPFTVVSVAIAGFAWWLSGEPVRFAEVLVVATPCPLLIAAPVAFIAGMSRSAKAGVIVKSGQILEQLSRVKTVAFDKTGTLTLGLPKVVGVLPRESLASNELLSLVASVEQYSPHVLASAIVDAALAAGLALQPATEIHEETAAGVTATVGGRRIAVGKRRFVSGLAGDIDSPPPRSGQLAVYAAVDGAYAGEILLSDRVRDNAKSTLAQLSRLGVRRTILISGDLAATAQHVADELGITEVRAQCLPEQKVEAVKGITDRPVMMVGDGVNDAPVLAVADIGVAMGARGSTAASESADVVIMVDDLSRVVRAITIGWQTNATALRAIWLGIALSLALMIVATFGVLPAIVGAALQEVVDLLVILYALRGLVERPDRRLGR</sequence>
<dbReference type="EC" id="3.6.3.3" evidence="8"/>
<reference evidence="8 9" key="1">
    <citation type="submission" date="2019-08" db="EMBL/GenBank/DDBJ databases">
        <title>Bacterial whole genome sequence for Glaciihabitans sp. CHu50b-6-2.</title>
        <authorList>
            <person name="Jin L."/>
        </authorList>
    </citation>
    <scope>NUCLEOTIDE SEQUENCE [LARGE SCALE GENOMIC DNA]</scope>
    <source>
        <strain evidence="8 9">CHu50b-6-2</strain>
    </source>
</reference>
<dbReference type="InterPro" id="IPR008250">
    <property type="entry name" value="ATPase_P-typ_transduc_dom_A_sf"/>
</dbReference>
<accession>A0A5C8UL81</accession>
<evidence type="ECO:0000259" key="7">
    <source>
        <dbReference type="Pfam" id="PF00122"/>
    </source>
</evidence>
<proteinExistence type="inferred from homology"/>
<dbReference type="InterPro" id="IPR018303">
    <property type="entry name" value="ATPase_P-typ_P_site"/>
</dbReference>
<dbReference type="GO" id="GO:0016887">
    <property type="term" value="F:ATP hydrolysis activity"/>
    <property type="evidence" value="ECO:0007669"/>
    <property type="project" value="InterPro"/>
</dbReference>
<keyword evidence="8" id="KW-0378">Hydrolase</keyword>
<dbReference type="NCBIfam" id="TIGR01525">
    <property type="entry name" value="ATPase-IB_hvy"/>
    <property type="match status" value="1"/>
</dbReference>
<dbReference type="GO" id="GO:0005524">
    <property type="term" value="F:ATP binding"/>
    <property type="evidence" value="ECO:0007669"/>
    <property type="project" value="UniProtKB-UniRule"/>
</dbReference>
<dbReference type="InterPro" id="IPR023214">
    <property type="entry name" value="HAD_sf"/>
</dbReference>
<comment type="caution">
    <text evidence="8">The sequence shown here is derived from an EMBL/GenBank/DDBJ whole genome shotgun (WGS) entry which is preliminary data.</text>
</comment>
<dbReference type="Gene3D" id="3.40.50.1000">
    <property type="entry name" value="HAD superfamily/HAD-like"/>
    <property type="match status" value="1"/>
</dbReference>
<dbReference type="Gene3D" id="3.40.1110.10">
    <property type="entry name" value="Calcium-transporting ATPase, cytoplasmic domain N"/>
    <property type="match status" value="1"/>
</dbReference>
<dbReference type="InterPro" id="IPR001757">
    <property type="entry name" value="P_typ_ATPase"/>
</dbReference>
<keyword evidence="6" id="KW-0067">ATP-binding</keyword>
<dbReference type="PANTHER" id="PTHR48085:SF5">
    <property type="entry name" value="CADMIUM_ZINC-TRANSPORTING ATPASE HMA4-RELATED"/>
    <property type="match status" value="1"/>
</dbReference>
<evidence type="ECO:0000256" key="4">
    <source>
        <dbReference type="ARBA" id="ARBA00022989"/>
    </source>
</evidence>
<dbReference type="NCBIfam" id="TIGR01512">
    <property type="entry name" value="ATPase-IB2_Cd"/>
    <property type="match status" value="1"/>
</dbReference>
<dbReference type="GO" id="GO:0005886">
    <property type="term" value="C:plasma membrane"/>
    <property type="evidence" value="ECO:0007669"/>
    <property type="project" value="UniProtKB-SubCell"/>
</dbReference>
<dbReference type="SUPFAM" id="SSF56784">
    <property type="entry name" value="HAD-like"/>
    <property type="match status" value="1"/>
</dbReference>
<organism evidence="8 9">
    <name type="scientific">Lacisediminihabitans profunda</name>
    <dbReference type="NCBI Taxonomy" id="2594790"/>
    <lineage>
        <taxon>Bacteria</taxon>
        <taxon>Bacillati</taxon>
        <taxon>Actinomycetota</taxon>
        <taxon>Actinomycetes</taxon>
        <taxon>Micrococcales</taxon>
        <taxon>Microbacteriaceae</taxon>
        <taxon>Lacisediminihabitans</taxon>
    </lineage>
</organism>
<evidence type="ECO:0000256" key="1">
    <source>
        <dbReference type="ARBA" id="ARBA00004651"/>
    </source>
</evidence>
<dbReference type="InterPro" id="IPR027256">
    <property type="entry name" value="P-typ_ATPase_IB"/>
</dbReference>
<keyword evidence="6" id="KW-1003">Cell membrane</keyword>
<dbReference type="PROSITE" id="PS00154">
    <property type="entry name" value="ATPASE_E1_E2"/>
    <property type="match status" value="1"/>
</dbReference>